<name>A0A191VYB8_9CAUD</name>
<accession>A0A191VYB8</accession>
<feature type="compositionally biased region" description="Acidic residues" evidence="1">
    <location>
        <begin position="134"/>
        <end position="151"/>
    </location>
</feature>
<evidence type="ECO:0000313" key="2">
    <source>
        <dbReference type="EMBL" id="ANJ20712.1"/>
    </source>
</evidence>
<protein>
    <submittedName>
        <fullName evidence="2">Endoribonuclease RusA</fullName>
    </submittedName>
</protein>
<evidence type="ECO:0000313" key="3">
    <source>
        <dbReference type="Proteomes" id="UP000259721"/>
    </source>
</evidence>
<evidence type="ECO:0000256" key="1">
    <source>
        <dbReference type="SAM" id="MobiDB-lite"/>
    </source>
</evidence>
<feature type="compositionally biased region" description="Basic residues" evidence="1">
    <location>
        <begin position="112"/>
        <end position="127"/>
    </location>
</feature>
<organism evidence="2 3">
    <name type="scientific">Dinoroseobacter phage DS-1410Ws-06</name>
    <dbReference type="NCBI Taxonomy" id="1815983"/>
    <lineage>
        <taxon>Viruses</taxon>
        <taxon>Duplodnaviria</taxon>
        <taxon>Heunggongvirae</taxon>
        <taxon>Uroviricota</taxon>
        <taxon>Caudoviricetes</taxon>
        <taxon>Schitoviridae</taxon>
        <taxon>Rhodovirinae</taxon>
        <taxon>Sanyabayvirus</taxon>
        <taxon>Sanyabayvirus DS1410Ws06</taxon>
    </lineage>
</organism>
<reference evidence="2 3" key="1">
    <citation type="journal article" date="2016" name="Curr. Microbiol.">
        <title>Characterization and Complete Genome Sequences of Three N4-Like Roseobacter Phages Isolated from the South China Sea.</title>
        <authorList>
            <person name="Li B."/>
            <person name="Zhang S."/>
            <person name="Long L."/>
            <person name="Huang S."/>
        </authorList>
    </citation>
    <scope>NUCLEOTIDE SEQUENCE [LARGE SCALE GENOMIC DNA]</scope>
</reference>
<proteinExistence type="predicted"/>
<dbReference type="Proteomes" id="UP000259721">
    <property type="component" value="Segment"/>
</dbReference>
<dbReference type="EMBL" id="KU885988">
    <property type="protein sequence ID" value="ANJ20712.1"/>
    <property type="molecule type" value="Genomic_DNA"/>
</dbReference>
<gene>
    <name evidence="2" type="ORF">DSp06_gp55</name>
</gene>
<feature type="region of interest" description="Disordered" evidence="1">
    <location>
        <begin position="104"/>
        <end position="222"/>
    </location>
</feature>
<keyword evidence="3" id="KW-1185">Reference proteome</keyword>
<sequence length="222" mass="23610">MNVGSIVDKYFSDTLVNQGKLPDDNYDHIILSSFSFGGVCRMDGHAIATVNILTKEKTDMRILLDESDIQNALNAYVKTLQLPNAEQAEVEITVTDDGEIEAEVIMGEAKPKNKGGRPRGSKTRKPTPKKEEVTADVEETASGSDEGDSTDSDSGGSAAPETTADEGEKESPKAGGKGNLFGDSDGEASSDSPTTTEDEAKEEDGGQKKTVVKKKSSIFDVD</sequence>